<evidence type="ECO:0000313" key="1">
    <source>
        <dbReference type="EMBL" id="MDH6280639.1"/>
    </source>
</evidence>
<sequence>MHSYDDQIIVFAQRWQPYGGPAREDVFVAFGITLQEFDARLRKACLRRFGHAAIPRPMTGARG</sequence>
<accession>A0ABT6M8K3</accession>
<proteinExistence type="predicted"/>
<name>A0ABT6M8K3_9NOCA</name>
<protein>
    <recommendedName>
        <fullName evidence="3">DUF3263 domain-containing protein</fullName>
    </recommendedName>
</protein>
<dbReference type="Proteomes" id="UP001160334">
    <property type="component" value="Unassembled WGS sequence"/>
</dbReference>
<evidence type="ECO:0000313" key="2">
    <source>
        <dbReference type="Proteomes" id="UP001160334"/>
    </source>
</evidence>
<reference evidence="1 2" key="1">
    <citation type="submission" date="2023-04" db="EMBL/GenBank/DDBJ databases">
        <title>Forest soil microbial communities from Buena Vista Peninsula, Colon Province, Panama.</title>
        <authorList>
            <person name="Bouskill N."/>
        </authorList>
    </citation>
    <scope>NUCLEOTIDE SEQUENCE [LARGE SCALE GENOMIC DNA]</scope>
    <source>
        <strain evidence="1 2">CFH S0262</strain>
    </source>
</reference>
<dbReference type="RefSeq" id="WP_280759987.1">
    <property type="nucleotide sequence ID" value="NZ_JARXVC010000004.1"/>
</dbReference>
<organism evidence="1 2">
    <name type="scientific">Prescottella agglutinans</name>
    <dbReference type="NCBI Taxonomy" id="1644129"/>
    <lineage>
        <taxon>Bacteria</taxon>
        <taxon>Bacillati</taxon>
        <taxon>Actinomycetota</taxon>
        <taxon>Actinomycetes</taxon>
        <taxon>Mycobacteriales</taxon>
        <taxon>Nocardiaceae</taxon>
        <taxon>Prescottella</taxon>
    </lineage>
</organism>
<keyword evidence="2" id="KW-1185">Reference proteome</keyword>
<gene>
    <name evidence="1" type="ORF">M2280_001852</name>
</gene>
<dbReference type="EMBL" id="JARXVC010000004">
    <property type="protein sequence ID" value="MDH6280639.1"/>
    <property type="molecule type" value="Genomic_DNA"/>
</dbReference>
<comment type="caution">
    <text evidence="1">The sequence shown here is derived from an EMBL/GenBank/DDBJ whole genome shotgun (WGS) entry which is preliminary data.</text>
</comment>
<evidence type="ECO:0008006" key="3">
    <source>
        <dbReference type="Google" id="ProtNLM"/>
    </source>
</evidence>